<dbReference type="InterPro" id="IPR011043">
    <property type="entry name" value="Gal_Oxase/kelch_b-propeller"/>
</dbReference>
<gene>
    <name evidence="8" type="primary">gefF</name>
    <name evidence="8" type="ORF">SNAT2548_LOCUS6349</name>
</gene>
<evidence type="ECO:0000256" key="5">
    <source>
        <dbReference type="ARBA" id="ARBA00023157"/>
    </source>
</evidence>
<feature type="domain" description="GAIN-B" evidence="7">
    <location>
        <begin position="437"/>
        <end position="589"/>
    </location>
</feature>
<dbReference type="Proteomes" id="UP000604046">
    <property type="component" value="Unassembled WGS sequence"/>
</dbReference>
<evidence type="ECO:0000259" key="7">
    <source>
        <dbReference type="PROSITE" id="PS50221"/>
    </source>
</evidence>
<evidence type="ECO:0000256" key="3">
    <source>
        <dbReference type="ARBA" id="ARBA00022989"/>
    </source>
</evidence>
<keyword evidence="5" id="KW-1015">Disulfide bond</keyword>
<dbReference type="SMART" id="SM00303">
    <property type="entry name" value="GPS"/>
    <property type="match status" value="2"/>
</dbReference>
<feature type="transmembrane region" description="Helical" evidence="6">
    <location>
        <begin position="868"/>
        <end position="889"/>
    </location>
</feature>
<keyword evidence="3 6" id="KW-1133">Transmembrane helix</keyword>
<evidence type="ECO:0000256" key="2">
    <source>
        <dbReference type="ARBA" id="ARBA00022692"/>
    </source>
</evidence>
<comment type="caution">
    <text evidence="8">The sequence shown here is derived from an EMBL/GenBank/DDBJ whole genome shotgun (WGS) entry which is preliminary data.</text>
</comment>
<name>A0A812JAU8_9DINO</name>
<feature type="transmembrane region" description="Helical" evidence="6">
    <location>
        <begin position="827"/>
        <end position="848"/>
    </location>
</feature>
<evidence type="ECO:0000256" key="1">
    <source>
        <dbReference type="ARBA" id="ARBA00004370"/>
    </source>
</evidence>
<dbReference type="Pfam" id="PF24681">
    <property type="entry name" value="Kelch_KLHDC2_KLHL20_DRC7"/>
    <property type="match status" value="2"/>
</dbReference>
<dbReference type="InterPro" id="IPR000203">
    <property type="entry name" value="GPS"/>
</dbReference>
<keyword evidence="2 6" id="KW-0812">Transmembrane</keyword>
<dbReference type="EMBL" id="CAJNDS010000422">
    <property type="protein sequence ID" value="CAE7204363.1"/>
    <property type="molecule type" value="Genomic_DNA"/>
</dbReference>
<organism evidence="8 9">
    <name type="scientific">Symbiodinium natans</name>
    <dbReference type="NCBI Taxonomy" id="878477"/>
    <lineage>
        <taxon>Eukaryota</taxon>
        <taxon>Sar</taxon>
        <taxon>Alveolata</taxon>
        <taxon>Dinophyceae</taxon>
        <taxon>Suessiales</taxon>
        <taxon>Symbiodiniaceae</taxon>
        <taxon>Symbiodinium</taxon>
    </lineage>
</organism>
<sequence length="2056" mass="223716">MVERHGPASRSGHTMVWDSGADGAGEGFLMYGGLLDSAMSGDLYFFGVTSNLWTQKSSGPAARYRHSAVIDPTARAMYIFAGMSLSAGTASTFGDLHRYDVDLDSWTALQGTAGRSRHTAVWDSSSDRMIVFGGVDGMLNKTGDVLEYDRSSDSWSFPQVEGPAARDGHVAVWDDTTGAMLMCCGVTSDSGQSLGDLWSYDGTWAQLSPSGGITARRYASAVWDPQARAMLGFGGRETPEAALNSLFLYSTSANSWSEYTVSGAPSYLGPGATAWDPVNSHLYTYGGLEQGPKDSLWRYCNFNHRTHSYIHNFFLIVGNFILKEHRNNGDRSLPYCNFDHKHNQQLFNHNFFLIFGNFILKQHCNNINQQFVNHLTHSYIDNVFLILGNFILKEQQLVATLGNSSNSSGILGRALTQSHLATIQTLALQLGVSVRFGPDSLAISDMSRNVTVQSASASVEVPPDVVAQAAAAGGSGLVLLSVSVGLEELGAGLNGSEGGAGNALVSRPVSITFRGPDGQRIPMPSLARPIEVLILGATEGSRCAFWDEDTGTWSSEGLRAVSFRDGELLCQTSHLTVFGAVLETFLHVLRCSTAAQVFSAEGLQNLSKGTWPGHAAAIITFSALFICLLLLLYALRLDRKRSLSRKQVKAALLIELDADKQDAADGYAEEEEEEVKAEKARQPSVCRQAAARLASSFAWLLSQMFDIPDDLLTELMNAKVVTINRCISSLHAYKSHADRQSIRAAERLVGHARLQHSTTASMSVTIEDFVRMDQTTDYRRSKSLVAKNFLNSFWCKRVVLLMWAMHPWITMQFVSLFRSHVVRASLIILKLVSAACANALFFTSSAVAADADMNCAPLETTGERLLRAAIVGILSACMGDLLIVLLAMVQRRQVLIRRWTEEAKERQLRSWRRRRFIFWLIWFPNLGISILYVFGFLANVSQADGAKWIESTGMSLLQDLVLKPLCLALLYATVASMVLCCSPSVGEKILNQWALNDKESENEDLQNDGNQLGNEDFEVLERNPSVAEQVLEQAPPIFRAVLTGGAAHAGSDYPRSQDSSAEVAYGGHTMVWDSGADGAGEGFLMLGGELSDSAMSGDLYFYGATSNQWTLKSSGPAARYHHSAVIDPTARAMYIFAGMSLGSGTVNTFGDLHRYDVDLDSWTELQGLPGTAGRSRHTAVWDSSSDRMIVFGGVDGMQNKMGDILEYDRSSDSWSFPQVEGPAARDGHVAVWDDATGAMLMCCGVTSDSGQSLGDLWSYDGTWAQLSPSGGITARRYASAVWDPQARAMLGFGGRATPETALNSLFLYSASANSWSEYTASGTPAFLGPGATAWDPVNSHLYTFGGLEQQGPRDSLWRYCNFHKHHQQFFNHLTHSYIDNFFLILGNFILKEQYDTDCKNIDHKHESTATTSTEVYPATITDNAGLLLGDLDTSEGELARQLVATLGNSSNSTGILGSTLTQSDLATIQTLALQLGVSGHQHRDSLAISDMSRNITVQSASASVEVPPDVVAQAAAAGGSGLVLLSVSVGLEELGAGLNGSEGGAGNALVSRPVSITFRGPDGQRIPMPSLARPIEVLILGATEGSRCAFWDEELRSLSVEFRISWYVFVPFFEPSNKDTGAWSSEGLRAVSFRDGELLCQTSHLTVFGAVLETFLHVLRCSTAAQVFSAEGLQNLSKGTGGGHLARPCCCDHYLQRCLAEQRAVGMVKKVAEALVVSKEKVDAVVEKLVSGRCKKQVKAALLIELDADKQDAADGYAEEEEEEVKAEKVAHASGEDANDGCAQQAAELVKKSALAAAADTSFRMIRDARTSSVVWSIRTKSSMVTDMLAVVECCRRLGELRVAHQPLRCTDALTVGMTLVGVQRADAAVDRATRKKTPSAPRPENAVWESLLIVLLAMVQRRQVLIRRWTEEAKERQLRSWRRRRFIFWLIWFPNVGLSILYVLGFLANVSQADGAKWIESTGMSLLQDLVLKPLCLALLYATVASTVLCCSPSVGEKILNQWVRQSDNESGNEDLQNDCNQLRNEDFGAPPGSHALRPACEEDDTLDAMCIDSV</sequence>
<dbReference type="InterPro" id="IPR046338">
    <property type="entry name" value="GAIN_dom_sf"/>
</dbReference>
<dbReference type="PROSITE" id="PS50221">
    <property type="entry name" value="GAIN_B"/>
    <property type="match status" value="2"/>
</dbReference>
<feature type="transmembrane region" description="Helical" evidence="6">
    <location>
        <begin position="1927"/>
        <end position="1951"/>
    </location>
</feature>
<proteinExistence type="predicted"/>
<dbReference type="GO" id="GO:0016020">
    <property type="term" value="C:membrane"/>
    <property type="evidence" value="ECO:0007669"/>
    <property type="project" value="UniProtKB-SubCell"/>
</dbReference>
<evidence type="ECO:0000313" key="9">
    <source>
        <dbReference type="Proteomes" id="UP000604046"/>
    </source>
</evidence>
<feature type="domain" description="GAIN-B" evidence="7">
    <location>
        <begin position="1482"/>
        <end position="1659"/>
    </location>
</feature>
<dbReference type="InterPro" id="IPR057244">
    <property type="entry name" value="GAIN_B"/>
</dbReference>
<evidence type="ECO:0000256" key="6">
    <source>
        <dbReference type="SAM" id="Phobius"/>
    </source>
</evidence>
<dbReference type="SUPFAM" id="SSF50965">
    <property type="entry name" value="Galactose oxidase, central domain"/>
    <property type="match status" value="1"/>
</dbReference>
<accession>A0A812JAU8</accession>
<dbReference type="PANTHER" id="PTHR23244">
    <property type="entry name" value="KELCH REPEAT DOMAIN"/>
    <property type="match status" value="1"/>
</dbReference>
<comment type="subcellular location">
    <subcellularLocation>
        <location evidence="1">Membrane</location>
    </subcellularLocation>
</comment>
<dbReference type="Pfam" id="PF01825">
    <property type="entry name" value="GPS"/>
    <property type="match status" value="1"/>
</dbReference>
<evidence type="ECO:0000313" key="8">
    <source>
        <dbReference type="EMBL" id="CAE7204363.1"/>
    </source>
</evidence>
<feature type="transmembrane region" description="Helical" evidence="6">
    <location>
        <begin position="916"/>
        <end position="940"/>
    </location>
</feature>
<reference evidence="8" key="1">
    <citation type="submission" date="2021-02" db="EMBL/GenBank/DDBJ databases">
        <authorList>
            <person name="Dougan E. K."/>
            <person name="Rhodes N."/>
            <person name="Thang M."/>
            <person name="Chan C."/>
        </authorList>
    </citation>
    <scope>NUCLEOTIDE SEQUENCE</scope>
</reference>
<feature type="transmembrane region" description="Helical" evidence="6">
    <location>
        <begin position="615"/>
        <end position="635"/>
    </location>
</feature>
<keyword evidence="9" id="KW-1185">Reference proteome</keyword>
<dbReference type="Gene3D" id="2.60.220.50">
    <property type="match status" value="2"/>
</dbReference>
<dbReference type="OrthoDB" id="10251809at2759"/>
<dbReference type="Gene3D" id="2.120.10.80">
    <property type="entry name" value="Kelch-type beta propeller"/>
    <property type="match status" value="4"/>
</dbReference>
<dbReference type="InterPro" id="IPR015915">
    <property type="entry name" value="Kelch-typ_b-propeller"/>
</dbReference>
<dbReference type="SUPFAM" id="SSF117281">
    <property type="entry name" value="Kelch motif"/>
    <property type="match status" value="1"/>
</dbReference>
<keyword evidence="4 6" id="KW-0472">Membrane</keyword>
<evidence type="ECO:0000256" key="4">
    <source>
        <dbReference type="ARBA" id="ARBA00023136"/>
    </source>
</evidence>
<protein>
    <submittedName>
        <fullName evidence="8">GefF protein</fullName>
    </submittedName>
</protein>